<evidence type="ECO:0000313" key="1">
    <source>
        <dbReference type="EMBL" id="PSU23019.1"/>
    </source>
</evidence>
<sequence length="359" mass="40971">MTGQHVEKKENIHVLHSVLEQIDLEAEHGKLKNFLECIKSLNDYSKISVKMYVIRFNARKNTSLINTLSRMETDRTLNKILINKVISAVEQKESIVPFLDLNIDNNESIFYERKALTDYSSIEEAIVNSKVVKFDEETLSSNNGYAIEIILPKGVKGNAEEIKITAFTYFAKAWKLKETSKFFLKDGGATTENKESNFCIFDYVTFICMDDGLFVLNNNVFQTIMNYTERLEKRKLETLDELNNLGFIHKDGIDIFVEAIGNDKSLLKNLAATQRSGHYRNPIFKSKLLAIVRDKKLGNLRFDNDNNIIVDNDKRYIKEIIILLGDKRVKTLILENVADVEGNLHLQTAMTLTAGSLVA</sequence>
<dbReference type="EMBL" id="PYMP01000003">
    <property type="protein sequence ID" value="PSU53175.1"/>
    <property type="molecule type" value="Genomic_DNA"/>
</dbReference>
<dbReference type="Proteomes" id="UP000241618">
    <property type="component" value="Unassembled WGS sequence"/>
</dbReference>
<dbReference type="InterPro" id="IPR032359">
    <property type="entry name" value="KwaB-like"/>
</dbReference>
<dbReference type="AlphaFoldDB" id="A0A2T3JV83"/>
<keyword evidence="3" id="KW-1185">Reference proteome</keyword>
<evidence type="ECO:0000313" key="2">
    <source>
        <dbReference type="EMBL" id="PSU53175.1"/>
    </source>
</evidence>
<protein>
    <recommendedName>
        <fullName evidence="5">DUF4868 domain-containing protein</fullName>
    </recommendedName>
</protein>
<reference evidence="3 4" key="1">
    <citation type="submission" date="2018-03" db="EMBL/GenBank/DDBJ databases">
        <title>Whole genome sequencing of Histamine producing bacteria.</title>
        <authorList>
            <person name="Butler K."/>
        </authorList>
    </citation>
    <scope>NUCLEOTIDE SEQUENCE [LARGE SCALE GENOMIC DNA]</scope>
    <source>
        <strain evidence="2 4">FS-6.1</strain>
        <strain evidence="1 3">FS-6.2</strain>
    </source>
</reference>
<comment type="caution">
    <text evidence="2">The sequence shown here is derived from an EMBL/GenBank/DDBJ whole genome shotgun (WGS) entry which is preliminary data.</text>
</comment>
<gene>
    <name evidence="2" type="ORF">C9J18_05570</name>
    <name evidence="1" type="ORF">CTM96_15390</name>
</gene>
<accession>A0A2T3JV83</accession>
<dbReference type="Pfam" id="PF16162">
    <property type="entry name" value="KwaB"/>
    <property type="match status" value="1"/>
</dbReference>
<proteinExistence type="predicted"/>
<dbReference type="Proteomes" id="UP000241405">
    <property type="component" value="Unassembled WGS sequence"/>
</dbReference>
<evidence type="ECO:0000313" key="3">
    <source>
        <dbReference type="Proteomes" id="UP000241405"/>
    </source>
</evidence>
<evidence type="ECO:0000313" key="4">
    <source>
        <dbReference type="Proteomes" id="UP000241618"/>
    </source>
</evidence>
<dbReference type="EMBL" id="PYMO01000018">
    <property type="protein sequence ID" value="PSU23019.1"/>
    <property type="molecule type" value="Genomic_DNA"/>
</dbReference>
<organism evidence="2 4">
    <name type="scientific">Photobacterium phosphoreum</name>
    <dbReference type="NCBI Taxonomy" id="659"/>
    <lineage>
        <taxon>Bacteria</taxon>
        <taxon>Pseudomonadati</taxon>
        <taxon>Pseudomonadota</taxon>
        <taxon>Gammaproteobacteria</taxon>
        <taxon>Vibrionales</taxon>
        <taxon>Vibrionaceae</taxon>
        <taxon>Photobacterium</taxon>
    </lineage>
</organism>
<name>A0A2T3JV83_PHOPO</name>
<dbReference type="RefSeq" id="WP_107191795.1">
    <property type="nucleotide sequence ID" value="NZ_PYMN01000046.1"/>
</dbReference>
<evidence type="ECO:0008006" key="5">
    <source>
        <dbReference type="Google" id="ProtNLM"/>
    </source>
</evidence>